<proteinExistence type="predicted"/>
<reference evidence="1 2" key="1">
    <citation type="submission" date="2020-08" db="EMBL/GenBank/DDBJ databases">
        <title>Sequencing the genomes of 1000 actinobacteria strains.</title>
        <authorList>
            <person name="Klenk H.-P."/>
        </authorList>
    </citation>
    <scope>NUCLEOTIDE SEQUENCE [LARGE SCALE GENOMIC DNA]</scope>
    <source>
        <strain evidence="1 2">DSM 45584</strain>
    </source>
</reference>
<name>A0A840PQG5_9PSEU</name>
<evidence type="ECO:0000313" key="2">
    <source>
        <dbReference type="Proteomes" id="UP000584374"/>
    </source>
</evidence>
<protein>
    <recommendedName>
        <fullName evidence="3">Excreted virulence factor EspC (Type VII ESX diderm)</fullName>
    </recommendedName>
</protein>
<dbReference type="RefSeq" id="WP_184722026.1">
    <property type="nucleotide sequence ID" value="NZ_JACHIW010000001.1"/>
</dbReference>
<sequence>MADGFRVDLAALKDAADGVSGTLEQVSRRRVSDIDCDKAAMGHSRLADTVEDFCSRWSLGVDNLAKDAKEISGRLTECVKSYEEVDQGAQDRLDQILQGGGPDPAAR</sequence>
<accession>A0A840PQG5</accession>
<organism evidence="1 2">
    <name type="scientific">Saccharopolyspora phatthalungensis</name>
    <dbReference type="NCBI Taxonomy" id="664693"/>
    <lineage>
        <taxon>Bacteria</taxon>
        <taxon>Bacillati</taxon>
        <taxon>Actinomycetota</taxon>
        <taxon>Actinomycetes</taxon>
        <taxon>Pseudonocardiales</taxon>
        <taxon>Pseudonocardiaceae</taxon>
        <taxon>Saccharopolyspora</taxon>
    </lineage>
</organism>
<comment type="caution">
    <text evidence="1">The sequence shown here is derived from an EMBL/GenBank/DDBJ whole genome shotgun (WGS) entry which is preliminary data.</text>
</comment>
<evidence type="ECO:0008006" key="3">
    <source>
        <dbReference type="Google" id="ProtNLM"/>
    </source>
</evidence>
<evidence type="ECO:0000313" key="1">
    <source>
        <dbReference type="EMBL" id="MBB5152542.1"/>
    </source>
</evidence>
<gene>
    <name evidence="1" type="ORF">BJ970_000076</name>
</gene>
<dbReference type="EMBL" id="JACHIW010000001">
    <property type="protein sequence ID" value="MBB5152542.1"/>
    <property type="molecule type" value="Genomic_DNA"/>
</dbReference>
<keyword evidence="2" id="KW-1185">Reference proteome</keyword>
<dbReference type="AlphaFoldDB" id="A0A840PQG5"/>
<dbReference type="Proteomes" id="UP000584374">
    <property type="component" value="Unassembled WGS sequence"/>
</dbReference>